<protein>
    <submittedName>
        <fullName evidence="2">Uncharacterized protein</fullName>
    </submittedName>
</protein>
<accession>A0AA38CLV1</accession>
<proteinExistence type="predicted"/>
<evidence type="ECO:0000313" key="3">
    <source>
        <dbReference type="Proteomes" id="UP000824469"/>
    </source>
</evidence>
<name>A0AA38CLV1_TAXCH</name>
<evidence type="ECO:0000313" key="2">
    <source>
        <dbReference type="EMBL" id="KAH9301258.1"/>
    </source>
</evidence>
<organism evidence="2 3">
    <name type="scientific">Taxus chinensis</name>
    <name type="common">Chinese yew</name>
    <name type="synonym">Taxus wallichiana var. chinensis</name>
    <dbReference type="NCBI Taxonomy" id="29808"/>
    <lineage>
        <taxon>Eukaryota</taxon>
        <taxon>Viridiplantae</taxon>
        <taxon>Streptophyta</taxon>
        <taxon>Embryophyta</taxon>
        <taxon>Tracheophyta</taxon>
        <taxon>Spermatophyta</taxon>
        <taxon>Pinopsida</taxon>
        <taxon>Pinidae</taxon>
        <taxon>Conifers II</taxon>
        <taxon>Cupressales</taxon>
        <taxon>Taxaceae</taxon>
        <taxon>Taxus</taxon>
    </lineage>
</organism>
<feature type="region of interest" description="Disordered" evidence="1">
    <location>
        <begin position="31"/>
        <end position="50"/>
    </location>
</feature>
<sequence length="50" mass="5444">IGSLGLHISYSCQEKEKQSNLQHKQEVIIPHSTPSSHESLVGSVTADVMI</sequence>
<comment type="caution">
    <text evidence="2">The sequence shown here is derived from an EMBL/GenBank/DDBJ whole genome shotgun (WGS) entry which is preliminary data.</text>
</comment>
<dbReference type="EMBL" id="JAHRHJ020000009">
    <property type="protein sequence ID" value="KAH9301258.1"/>
    <property type="molecule type" value="Genomic_DNA"/>
</dbReference>
<keyword evidence="3" id="KW-1185">Reference proteome</keyword>
<feature type="non-terminal residue" evidence="2">
    <location>
        <position position="50"/>
    </location>
</feature>
<evidence type="ECO:0000256" key="1">
    <source>
        <dbReference type="SAM" id="MobiDB-lite"/>
    </source>
</evidence>
<dbReference type="AlphaFoldDB" id="A0AA38CLV1"/>
<dbReference type="Proteomes" id="UP000824469">
    <property type="component" value="Unassembled WGS sequence"/>
</dbReference>
<reference evidence="2 3" key="1">
    <citation type="journal article" date="2021" name="Nat. Plants">
        <title>The Taxus genome provides insights into paclitaxel biosynthesis.</title>
        <authorList>
            <person name="Xiong X."/>
            <person name="Gou J."/>
            <person name="Liao Q."/>
            <person name="Li Y."/>
            <person name="Zhou Q."/>
            <person name="Bi G."/>
            <person name="Li C."/>
            <person name="Du R."/>
            <person name="Wang X."/>
            <person name="Sun T."/>
            <person name="Guo L."/>
            <person name="Liang H."/>
            <person name="Lu P."/>
            <person name="Wu Y."/>
            <person name="Zhang Z."/>
            <person name="Ro D.K."/>
            <person name="Shang Y."/>
            <person name="Huang S."/>
            <person name="Yan J."/>
        </authorList>
    </citation>
    <scope>NUCLEOTIDE SEQUENCE [LARGE SCALE GENOMIC DNA]</scope>
    <source>
        <strain evidence="2">Ta-2019</strain>
    </source>
</reference>
<gene>
    <name evidence="2" type="ORF">KI387_012841</name>
</gene>
<feature type="non-terminal residue" evidence="2">
    <location>
        <position position="1"/>
    </location>
</feature>